<dbReference type="InterPro" id="IPR029072">
    <property type="entry name" value="YebC-like"/>
</dbReference>
<dbReference type="HAMAP" id="MF_00693">
    <property type="entry name" value="Transcrip_reg_TACO1"/>
    <property type="match status" value="1"/>
</dbReference>
<protein>
    <recommendedName>
        <fullName evidence="7">Transcriptional regulatory protein</fullName>
    </recommendedName>
</protein>
<evidence type="ECO:0000259" key="4">
    <source>
        <dbReference type="Pfam" id="PF20772"/>
    </source>
</evidence>
<dbReference type="Pfam" id="PF20772">
    <property type="entry name" value="TACO1_YebC_N"/>
    <property type="match status" value="1"/>
</dbReference>
<dbReference type="EMBL" id="QEAO01000001">
    <property type="protein sequence ID" value="TPX38368.1"/>
    <property type="molecule type" value="Genomic_DNA"/>
</dbReference>
<dbReference type="SUPFAM" id="SSF75625">
    <property type="entry name" value="YebC-like"/>
    <property type="match status" value="1"/>
</dbReference>
<dbReference type="InterPro" id="IPR002876">
    <property type="entry name" value="Transcrip_reg_TACO1-like"/>
</dbReference>
<comment type="similarity">
    <text evidence="2">Belongs to the TACO1 family.</text>
</comment>
<dbReference type="STRING" id="1806994.A0A507CG73"/>
<dbReference type="InterPro" id="IPR017856">
    <property type="entry name" value="Integrase-like_N"/>
</dbReference>
<dbReference type="AlphaFoldDB" id="A0A507CG73"/>
<accession>A0A507CG73</accession>
<dbReference type="FunFam" id="1.10.10.200:FF:000002">
    <property type="entry name" value="Probable transcriptional regulatory protein CLM62_37755"/>
    <property type="match status" value="1"/>
</dbReference>
<name>A0A507CG73_9FUNG</name>
<dbReference type="PANTHER" id="PTHR12532">
    <property type="entry name" value="TRANSLATIONAL ACTIVATOR OF CYTOCHROME C OXIDASE 1"/>
    <property type="match status" value="1"/>
</dbReference>
<dbReference type="Pfam" id="PF01709">
    <property type="entry name" value="Transcrip_reg"/>
    <property type="match status" value="1"/>
</dbReference>
<dbReference type="Gene3D" id="3.30.70.980">
    <property type="match status" value="2"/>
</dbReference>
<dbReference type="GO" id="GO:0005739">
    <property type="term" value="C:mitochondrion"/>
    <property type="evidence" value="ECO:0007669"/>
    <property type="project" value="UniProtKB-SubCell"/>
</dbReference>
<organism evidence="5 6">
    <name type="scientific">Synchytrium microbalum</name>
    <dbReference type="NCBI Taxonomy" id="1806994"/>
    <lineage>
        <taxon>Eukaryota</taxon>
        <taxon>Fungi</taxon>
        <taxon>Fungi incertae sedis</taxon>
        <taxon>Chytridiomycota</taxon>
        <taxon>Chytridiomycota incertae sedis</taxon>
        <taxon>Chytridiomycetes</taxon>
        <taxon>Synchytriales</taxon>
        <taxon>Synchytriaceae</taxon>
        <taxon>Synchytrium</taxon>
    </lineage>
</organism>
<evidence type="ECO:0000313" key="6">
    <source>
        <dbReference type="Proteomes" id="UP000319731"/>
    </source>
</evidence>
<evidence type="ECO:0000259" key="3">
    <source>
        <dbReference type="Pfam" id="PF01709"/>
    </source>
</evidence>
<dbReference type="InterPro" id="IPR048300">
    <property type="entry name" value="TACO1_YebC-like_2nd/3rd_dom"/>
</dbReference>
<comment type="subcellular location">
    <subcellularLocation>
        <location evidence="1">Mitochondrion</location>
    </subcellularLocation>
</comment>
<dbReference type="OrthoDB" id="2017544at2759"/>
<evidence type="ECO:0000256" key="2">
    <source>
        <dbReference type="ARBA" id="ARBA00008724"/>
    </source>
</evidence>
<sequence>MSYSLGARLSRIRVGASLIQCHHPMHKLTQTNSFHSSISLGSGHNKWSKIRHQKGDNDFQKSQILGRISKQITASIRAAKGNTDPKTNILLASAIYLAKKANVPKLNIENAIKRASGPSDEAEPEYVVYEGLGKNSVAILVEALTSNRKRTMMFVRLAFKDYGNGYGNVAYMFAKKGRILFTEPSTTMTPEELFDKATNDCIESDLIEDLEPGEDDGTVAAICDFNNFILVKQFLESKQYEVKEFEGVYIPNSESMVDIADTKELEVLLDKLEGLDDVVAVYHNARIPET</sequence>
<dbReference type="Gene3D" id="1.10.10.200">
    <property type="match status" value="1"/>
</dbReference>
<evidence type="ECO:0008006" key="7">
    <source>
        <dbReference type="Google" id="ProtNLM"/>
    </source>
</evidence>
<dbReference type="GeneID" id="42001587"/>
<dbReference type="InterPro" id="IPR026564">
    <property type="entry name" value="Transcrip_reg_TACO1-like_dom3"/>
</dbReference>
<comment type="caution">
    <text evidence="5">The sequence shown here is derived from an EMBL/GenBank/DDBJ whole genome shotgun (WGS) entry which is preliminary data.</text>
</comment>
<evidence type="ECO:0000313" key="5">
    <source>
        <dbReference type="EMBL" id="TPX38368.1"/>
    </source>
</evidence>
<proteinExistence type="inferred from homology"/>
<dbReference type="RefSeq" id="XP_031028082.1">
    <property type="nucleotide sequence ID" value="XM_031166290.1"/>
</dbReference>
<gene>
    <name evidence="5" type="ORF">SmJEL517_g00360</name>
</gene>
<dbReference type="PANTHER" id="PTHR12532:SF0">
    <property type="entry name" value="TRANSLATIONAL ACTIVATOR OF CYTOCHROME C OXIDASE 1"/>
    <property type="match status" value="1"/>
</dbReference>
<keyword evidence="6" id="KW-1185">Reference proteome</keyword>
<evidence type="ECO:0000256" key="1">
    <source>
        <dbReference type="ARBA" id="ARBA00004173"/>
    </source>
</evidence>
<reference evidence="5 6" key="1">
    <citation type="journal article" date="2019" name="Sci. Rep.">
        <title>Comparative genomics of chytrid fungi reveal insights into the obligate biotrophic and pathogenic lifestyle of Synchytrium endobioticum.</title>
        <authorList>
            <person name="van de Vossenberg B.T.L.H."/>
            <person name="Warris S."/>
            <person name="Nguyen H.D.T."/>
            <person name="van Gent-Pelzer M.P.E."/>
            <person name="Joly D.L."/>
            <person name="van de Geest H.C."/>
            <person name="Bonants P.J.M."/>
            <person name="Smith D.S."/>
            <person name="Levesque C.A."/>
            <person name="van der Lee T.A.J."/>
        </authorList>
    </citation>
    <scope>NUCLEOTIDE SEQUENCE [LARGE SCALE GENOMIC DNA]</scope>
    <source>
        <strain evidence="5 6">JEL517</strain>
    </source>
</reference>
<dbReference type="InterPro" id="IPR049083">
    <property type="entry name" value="TACO1_YebC_N"/>
</dbReference>
<feature type="domain" description="TACO1/YebC-like N-terminal" evidence="4">
    <location>
        <begin position="45"/>
        <end position="117"/>
    </location>
</feature>
<feature type="domain" description="TACO1/YebC-like second and third" evidence="3">
    <location>
        <begin position="126"/>
        <end position="285"/>
    </location>
</feature>
<dbReference type="Proteomes" id="UP000319731">
    <property type="component" value="Unassembled WGS sequence"/>
</dbReference>